<dbReference type="PROSITE" id="PS00184">
    <property type="entry name" value="GARS"/>
    <property type="match status" value="1"/>
</dbReference>
<reference evidence="15" key="1">
    <citation type="submission" date="2024-07" db="EMBL/GenBank/DDBJ databases">
        <title>Halotolerant mesophilic bacterium Ornithinibacillus sp. 4-3, sp. nov., isolated from soil.</title>
        <authorList>
            <person name="Sidarenka A.V."/>
            <person name="Guliayeva D.E."/>
            <person name="Leanovich S.I."/>
            <person name="Hileuskaya K.S."/>
            <person name="Akhremchuk A.E."/>
            <person name="Sikolenko M.A."/>
            <person name="Valentovich L.N."/>
        </authorList>
    </citation>
    <scope>NUCLEOTIDE SEQUENCE</scope>
    <source>
        <strain evidence="15">4-3</strain>
    </source>
</reference>
<dbReference type="InterPro" id="IPR037123">
    <property type="entry name" value="PRibGlycinamide_synth_C_sf"/>
</dbReference>
<evidence type="ECO:0000256" key="13">
    <source>
        <dbReference type="PROSITE-ProRule" id="PRU00409"/>
    </source>
</evidence>
<keyword evidence="8 13" id="KW-0067">ATP-binding</keyword>
<dbReference type="PROSITE" id="PS50975">
    <property type="entry name" value="ATP_GRASP"/>
    <property type="match status" value="1"/>
</dbReference>
<evidence type="ECO:0000256" key="11">
    <source>
        <dbReference type="ARBA" id="ARBA00042864"/>
    </source>
</evidence>
<dbReference type="PANTHER" id="PTHR43472:SF1">
    <property type="entry name" value="PHOSPHORIBOSYLAMINE--GLYCINE LIGASE, CHLOROPLASTIC"/>
    <property type="match status" value="1"/>
</dbReference>
<keyword evidence="5 12" id="KW-0436">Ligase</keyword>
<evidence type="ECO:0000259" key="14">
    <source>
        <dbReference type="PROSITE" id="PS50975"/>
    </source>
</evidence>
<evidence type="ECO:0000256" key="9">
    <source>
        <dbReference type="ARBA" id="ARBA00038345"/>
    </source>
</evidence>
<feature type="domain" description="ATP-grasp" evidence="14">
    <location>
        <begin position="107"/>
        <end position="313"/>
    </location>
</feature>
<evidence type="ECO:0000256" key="12">
    <source>
        <dbReference type="HAMAP-Rule" id="MF_00138"/>
    </source>
</evidence>
<dbReference type="GO" id="GO:0005524">
    <property type="term" value="F:ATP binding"/>
    <property type="evidence" value="ECO:0007669"/>
    <property type="project" value="UniProtKB-UniRule"/>
</dbReference>
<dbReference type="SMART" id="SM01209">
    <property type="entry name" value="GARS_A"/>
    <property type="match status" value="1"/>
</dbReference>
<comment type="catalytic activity">
    <reaction evidence="12">
        <text>5-phospho-beta-D-ribosylamine + glycine + ATP = N(1)-(5-phospho-beta-D-ribosyl)glycinamide + ADP + phosphate + H(+)</text>
        <dbReference type="Rhea" id="RHEA:17453"/>
        <dbReference type="ChEBI" id="CHEBI:15378"/>
        <dbReference type="ChEBI" id="CHEBI:30616"/>
        <dbReference type="ChEBI" id="CHEBI:43474"/>
        <dbReference type="ChEBI" id="CHEBI:57305"/>
        <dbReference type="ChEBI" id="CHEBI:58681"/>
        <dbReference type="ChEBI" id="CHEBI:143788"/>
        <dbReference type="ChEBI" id="CHEBI:456216"/>
        <dbReference type="EC" id="6.3.4.13"/>
    </reaction>
</comment>
<accession>A0AB39HRK3</accession>
<dbReference type="InterPro" id="IPR011761">
    <property type="entry name" value="ATP-grasp"/>
</dbReference>
<dbReference type="PANTHER" id="PTHR43472">
    <property type="entry name" value="PHOSPHORIBOSYLAMINE--GLYCINE LIGASE"/>
    <property type="match status" value="1"/>
</dbReference>
<dbReference type="Gene3D" id="3.40.50.20">
    <property type="match status" value="1"/>
</dbReference>
<dbReference type="SMART" id="SM01210">
    <property type="entry name" value="GARS_C"/>
    <property type="match status" value="1"/>
</dbReference>
<comment type="similarity">
    <text evidence="9 12">Belongs to the GARS family.</text>
</comment>
<dbReference type="Gene3D" id="3.30.470.20">
    <property type="entry name" value="ATP-grasp fold, B domain"/>
    <property type="match status" value="1"/>
</dbReference>
<comment type="cofactor">
    <cofactor evidence="1">
        <name>Mn(2+)</name>
        <dbReference type="ChEBI" id="CHEBI:29035"/>
    </cofactor>
</comment>
<dbReference type="InterPro" id="IPR000115">
    <property type="entry name" value="PRibGlycinamide_synth"/>
</dbReference>
<dbReference type="InterPro" id="IPR013815">
    <property type="entry name" value="ATP_grasp_subdomain_1"/>
</dbReference>
<dbReference type="GO" id="GO:0004637">
    <property type="term" value="F:phosphoribosylamine-glycine ligase activity"/>
    <property type="evidence" value="ECO:0007669"/>
    <property type="project" value="UniProtKB-UniRule"/>
</dbReference>
<dbReference type="AlphaFoldDB" id="A0AB39HRK3"/>
<dbReference type="Pfam" id="PF01071">
    <property type="entry name" value="GARS_A"/>
    <property type="match status" value="1"/>
</dbReference>
<dbReference type="EC" id="6.3.4.13" evidence="4 12"/>
<dbReference type="InterPro" id="IPR016185">
    <property type="entry name" value="PreATP-grasp_dom_sf"/>
</dbReference>
<evidence type="ECO:0000256" key="6">
    <source>
        <dbReference type="ARBA" id="ARBA00022741"/>
    </source>
</evidence>
<evidence type="ECO:0000256" key="10">
    <source>
        <dbReference type="ARBA" id="ARBA00042242"/>
    </source>
</evidence>
<proteinExistence type="inferred from homology"/>
<dbReference type="SUPFAM" id="SSF56059">
    <property type="entry name" value="Glutathione synthetase ATP-binding domain-like"/>
    <property type="match status" value="1"/>
</dbReference>
<dbReference type="Pfam" id="PF02843">
    <property type="entry name" value="GARS_C"/>
    <property type="match status" value="1"/>
</dbReference>
<dbReference type="InterPro" id="IPR020560">
    <property type="entry name" value="PRibGlycinamide_synth_C-dom"/>
</dbReference>
<dbReference type="InterPro" id="IPR020562">
    <property type="entry name" value="PRibGlycinamide_synth_N"/>
</dbReference>
<comment type="pathway">
    <text evidence="3 12">Purine metabolism; IMP biosynthesis via de novo pathway; N(1)-(5-phospho-D-ribosyl)glycinamide from 5-phospho-alpha-D-ribose 1-diphosphate: step 2/2.</text>
</comment>
<dbReference type="GO" id="GO:0006189">
    <property type="term" value="P:'de novo' IMP biosynthetic process"/>
    <property type="evidence" value="ECO:0007669"/>
    <property type="project" value="UniProtKB-UniRule"/>
</dbReference>
<dbReference type="Gene3D" id="3.90.600.10">
    <property type="entry name" value="Phosphoribosylglycinamide synthetase, C-terminal domain"/>
    <property type="match status" value="1"/>
</dbReference>
<keyword evidence="7 12" id="KW-0658">Purine biosynthesis</keyword>
<dbReference type="InterPro" id="IPR020559">
    <property type="entry name" value="PRibGlycinamide_synth_CS"/>
</dbReference>
<evidence type="ECO:0000256" key="5">
    <source>
        <dbReference type="ARBA" id="ARBA00022598"/>
    </source>
</evidence>
<dbReference type="InterPro" id="IPR020561">
    <property type="entry name" value="PRibGlycinamid_synth_ATP-grasp"/>
</dbReference>
<dbReference type="NCBIfam" id="TIGR00877">
    <property type="entry name" value="purD"/>
    <property type="match status" value="1"/>
</dbReference>
<evidence type="ECO:0000256" key="8">
    <source>
        <dbReference type="ARBA" id="ARBA00022840"/>
    </source>
</evidence>
<dbReference type="HAMAP" id="MF_00138">
    <property type="entry name" value="GARS"/>
    <property type="match status" value="1"/>
</dbReference>
<evidence type="ECO:0000313" key="15">
    <source>
        <dbReference type="EMBL" id="XDK32398.1"/>
    </source>
</evidence>
<dbReference type="SUPFAM" id="SSF52440">
    <property type="entry name" value="PreATP-grasp domain"/>
    <property type="match status" value="1"/>
</dbReference>
<keyword evidence="6 13" id="KW-0547">Nucleotide-binding</keyword>
<dbReference type="GO" id="GO:0046872">
    <property type="term" value="F:metal ion binding"/>
    <property type="evidence" value="ECO:0007669"/>
    <property type="project" value="InterPro"/>
</dbReference>
<dbReference type="RefSeq" id="WP_368653087.1">
    <property type="nucleotide sequence ID" value="NZ_CP162599.1"/>
</dbReference>
<dbReference type="Gene3D" id="3.30.1490.20">
    <property type="entry name" value="ATP-grasp fold, A domain"/>
    <property type="match status" value="1"/>
</dbReference>
<dbReference type="FunFam" id="3.30.1490.20:FF:000006">
    <property type="entry name" value="phosphoribosylamine--glycine ligase, chloroplastic-like"/>
    <property type="match status" value="1"/>
</dbReference>
<dbReference type="SUPFAM" id="SSF51246">
    <property type="entry name" value="Rudiment single hybrid motif"/>
    <property type="match status" value="1"/>
</dbReference>
<protein>
    <recommendedName>
        <fullName evidence="4 12">Phosphoribosylamine--glycine ligase</fullName>
        <ecNumber evidence="4 12">6.3.4.13</ecNumber>
    </recommendedName>
    <alternativeName>
        <fullName evidence="12">GARS</fullName>
    </alternativeName>
    <alternativeName>
        <fullName evidence="10 12">Glycinamide ribonucleotide synthetase</fullName>
    </alternativeName>
    <alternativeName>
        <fullName evidence="11 12">Phosphoribosylglycinamide synthetase</fullName>
    </alternativeName>
</protein>
<dbReference type="InterPro" id="IPR011054">
    <property type="entry name" value="Rudment_hybrid_motif"/>
</dbReference>
<dbReference type="EMBL" id="CP162599">
    <property type="protein sequence ID" value="XDK32398.1"/>
    <property type="molecule type" value="Genomic_DNA"/>
</dbReference>
<evidence type="ECO:0000256" key="1">
    <source>
        <dbReference type="ARBA" id="ARBA00001936"/>
    </source>
</evidence>
<gene>
    <name evidence="12 15" type="primary">purD</name>
    <name evidence="15" type="ORF">AB4Y30_15530</name>
</gene>
<evidence type="ECO:0000256" key="3">
    <source>
        <dbReference type="ARBA" id="ARBA00005174"/>
    </source>
</evidence>
<evidence type="ECO:0000256" key="4">
    <source>
        <dbReference type="ARBA" id="ARBA00013255"/>
    </source>
</evidence>
<evidence type="ECO:0000256" key="2">
    <source>
        <dbReference type="ARBA" id="ARBA00001946"/>
    </source>
</evidence>
<evidence type="ECO:0000256" key="7">
    <source>
        <dbReference type="ARBA" id="ARBA00022755"/>
    </source>
</evidence>
<sequence>MNVLVVGRGGREHAIVMQLKKSERIENIFVAPGNGGMEQHATCVEINEMDIDALINFAKENAVDFTVVGPENPLNAGIANRFTKEGLAIFAPTEEAALLEGSKSFAKDFMEKYQIPTASYQTFTEAEAAKRYIEEQGAPIVIKADGLAEGKGVVVAETKEDAIQAIDDMMVEKRFASAGSTIVIEEFLAGVEFSLMAFVNGHQVYPMTPARDHKRAYDNDEGPNTGGMGAFAPVPDITDDIIAYATKEILQKAADGLVAEGRSFTGILYAGLMQTAEGPKVIEFNTRFGDPETQVVLPLLENELIQVMEDVVAGNDPKLKWKKEACLGVVLASTGYPGTYNKEVPLPAVEDTEDCFVIQAGTKQTNEGIVSNGGRVLLVGSVGKDLQKASEAVYEYLKAYDANEAFFYRKDIGKSSL</sequence>
<comment type="cofactor">
    <cofactor evidence="2">
        <name>Mg(2+)</name>
        <dbReference type="ChEBI" id="CHEBI:18420"/>
    </cofactor>
</comment>
<organism evidence="15">
    <name type="scientific">Ornithinibacillus sp. 4-3</name>
    <dbReference type="NCBI Taxonomy" id="3231488"/>
    <lineage>
        <taxon>Bacteria</taxon>
        <taxon>Bacillati</taxon>
        <taxon>Bacillota</taxon>
        <taxon>Bacilli</taxon>
        <taxon>Bacillales</taxon>
        <taxon>Bacillaceae</taxon>
        <taxon>Ornithinibacillus</taxon>
    </lineage>
</organism>
<dbReference type="Pfam" id="PF02844">
    <property type="entry name" value="GARS_N"/>
    <property type="match status" value="1"/>
</dbReference>
<dbReference type="GO" id="GO:0009113">
    <property type="term" value="P:purine nucleobase biosynthetic process"/>
    <property type="evidence" value="ECO:0007669"/>
    <property type="project" value="InterPro"/>
</dbReference>
<name>A0AB39HRK3_9BACI</name>